<dbReference type="InterPro" id="IPR029061">
    <property type="entry name" value="THDP-binding"/>
</dbReference>
<dbReference type="FunFam" id="3.40.50.970:FF:000001">
    <property type="entry name" value="Pyruvate dehydrogenase E1 beta subunit"/>
    <property type="match status" value="1"/>
</dbReference>
<comment type="cofactor">
    <cofactor evidence="1">
        <name>thiamine diphosphate</name>
        <dbReference type="ChEBI" id="CHEBI:58937"/>
    </cofactor>
</comment>
<keyword evidence="4" id="KW-0786">Thiamine pyrophosphate</keyword>
<evidence type="ECO:0000256" key="2">
    <source>
        <dbReference type="ARBA" id="ARBA00003906"/>
    </source>
</evidence>
<accession>A0A372MF76</accession>
<dbReference type="InterPro" id="IPR001017">
    <property type="entry name" value="DH_E1"/>
</dbReference>
<dbReference type="GO" id="GO:0016624">
    <property type="term" value="F:oxidoreductase activity, acting on the aldehyde or oxo group of donors, disulfide as acceptor"/>
    <property type="evidence" value="ECO:0007669"/>
    <property type="project" value="InterPro"/>
</dbReference>
<name>A0A372MF76_9SPIR</name>
<sequence length="661" mass="72162">MDLSTQQAQQALSIMVRSRHFEEQIDELFERKEMHGTTHLSIGQEACQAGLALALQPGDWIVPTHRCHGHTLARGTSERRMFSEMFGSSDGICKGLGGSMHMTDVETWNTGSSAVVGSGVNLAVGIGFALKMQKSQALSVAIFGDGASSRGALHESMNLASVWSLPVLFFCENNNYSMSAAASRMVSTTSIARRAEGYSIPHATVDGNDIEAVYKACKLAVETIRSTSKPYFLELKTYRCCGHSKSDARVYRDHQEEALWAARDPIFLFTRSLVKSALFSEEEVSHIILDSRKRVDDALIDALSVRDQRISMDKAMEYLFAEEDEELYKGCKTTSRISYRDAIREALDEEMSRDTAVHLIGEDISLYGGCFRVTGDLYKKHPQQMHETPVSEEAFTGLAVGAATLGVRPVVEIMYGDFSTLASDPMINHAAKIRFMSAGQLSCPMVLRAPIGSGTGHGAQHTQCLEAMFANIPGLIIVAPSCPGDAKALLKSAIRSNNPVLYFEHKHLYNNLGPVGDDSYLMPLGKAVVKKRGRDVTIVAYSHAVQTCLDAATVLSLQDEIDTEVVDLATLKPMDGNTIRQSVRKTGRLLVVHDSPEFGGYGAEVVSQVTSDPESFASLKVSPMRLCGKESPIPFALELEKEAIPSKEDVVAAVRSLFSTL</sequence>
<keyword evidence="6" id="KW-0670">Pyruvate</keyword>
<dbReference type="Proteomes" id="UP000264002">
    <property type="component" value="Unassembled WGS sequence"/>
</dbReference>
<dbReference type="RefSeq" id="WP_117330775.1">
    <property type="nucleotide sequence ID" value="NZ_QUWK01000009.1"/>
</dbReference>
<proteinExistence type="predicted"/>
<evidence type="ECO:0000256" key="4">
    <source>
        <dbReference type="ARBA" id="ARBA00023052"/>
    </source>
</evidence>
<dbReference type="Gene3D" id="3.40.50.920">
    <property type="match status" value="1"/>
</dbReference>
<dbReference type="InterPro" id="IPR009014">
    <property type="entry name" value="Transketo_C/PFOR_II"/>
</dbReference>
<reference evidence="6 7" key="2">
    <citation type="submission" date="2018-09" db="EMBL/GenBank/DDBJ databases">
        <title>Genome of Sphaerochaeta halotolerans strain 4-11.</title>
        <authorList>
            <person name="Nazina T.N."/>
            <person name="Sokolova D.S."/>
        </authorList>
    </citation>
    <scope>NUCLEOTIDE SEQUENCE [LARGE SCALE GENOMIC DNA]</scope>
    <source>
        <strain evidence="6 7">4-11</strain>
    </source>
</reference>
<reference evidence="7" key="1">
    <citation type="submission" date="2018-08" db="EMBL/GenBank/DDBJ databases">
        <authorList>
            <person name="Grouzdev D.S."/>
            <person name="Krutkina M.S."/>
        </authorList>
    </citation>
    <scope>NUCLEOTIDE SEQUENCE [LARGE SCALE GENOMIC DNA]</scope>
    <source>
        <strain evidence="7">4-11</strain>
    </source>
</reference>
<dbReference type="EMBL" id="QUWK01000009">
    <property type="protein sequence ID" value="RFU94437.1"/>
    <property type="molecule type" value="Genomic_DNA"/>
</dbReference>
<dbReference type="PANTHER" id="PTHR43257">
    <property type="entry name" value="PYRUVATE DEHYDROGENASE E1 COMPONENT BETA SUBUNIT"/>
    <property type="match status" value="1"/>
</dbReference>
<keyword evidence="7" id="KW-1185">Reference proteome</keyword>
<dbReference type="CDD" id="cd02000">
    <property type="entry name" value="TPP_E1_PDC_ADC_BCADC"/>
    <property type="match status" value="1"/>
</dbReference>
<keyword evidence="3" id="KW-0560">Oxidoreductase</keyword>
<feature type="domain" description="Transketolase-like pyrimidine-binding" evidence="5">
    <location>
        <begin position="337"/>
        <end position="511"/>
    </location>
</feature>
<dbReference type="Gene3D" id="3.40.50.970">
    <property type="match status" value="2"/>
</dbReference>
<comment type="function">
    <text evidence="2">E1 component of the 2-oxoglutarate dehydrogenase (OGDH) complex which catalyzes the decarboxylation of 2-oxoglutarate, the first step in the conversion of 2-oxoglutarate to succinyl-CoA and CO(2).</text>
</comment>
<dbReference type="PANTHER" id="PTHR43257:SF2">
    <property type="entry name" value="PYRUVATE DEHYDROGENASE E1 COMPONENT SUBUNIT BETA"/>
    <property type="match status" value="1"/>
</dbReference>
<protein>
    <submittedName>
        <fullName evidence="6">Pyruvate dehydrogenase</fullName>
    </submittedName>
</protein>
<evidence type="ECO:0000313" key="7">
    <source>
        <dbReference type="Proteomes" id="UP000264002"/>
    </source>
</evidence>
<dbReference type="SMART" id="SM00861">
    <property type="entry name" value="Transket_pyr"/>
    <property type="match status" value="1"/>
</dbReference>
<dbReference type="Pfam" id="PF02780">
    <property type="entry name" value="Transketolase_C"/>
    <property type="match status" value="1"/>
</dbReference>
<dbReference type="CDD" id="cd07036">
    <property type="entry name" value="TPP_PYR_E1-PDHc-beta_like"/>
    <property type="match status" value="1"/>
</dbReference>
<dbReference type="AlphaFoldDB" id="A0A372MF76"/>
<comment type="caution">
    <text evidence="6">The sequence shown here is derived from an EMBL/GenBank/DDBJ whole genome shotgun (WGS) entry which is preliminary data.</text>
</comment>
<dbReference type="SUPFAM" id="SSF52922">
    <property type="entry name" value="TK C-terminal domain-like"/>
    <property type="match status" value="1"/>
</dbReference>
<dbReference type="SUPFAM" id="SSF52518">
    <property type="entry name" value="Thiamin diphosphate-binding fold (THDP-binding)"/>
    <property type="match status" value="2"/>
</dbReference>
<evidence type="ECO:0000256" key="1">
    <source>
        <dbReference type="ARBA" id="ARBA00001964"/>
    </source>
</evidence>
<dbReference type="InterPro" id="IPR005475">
    <property type="entry name" value="Transketolase-like_Pyr-bd"/>
</dbReference>
<evidence type="ECO:0000313" key="6">
    <source>
        <dbReference type="EMBL" id="RFU94437.1"/>
    </source>
</evidence>
<organism evidence="6 7">
    <name type="scientific">Sphaerochaeta halotolerans</name>
    <dbReference type="NCBI Taxonomy" id="2293840"/>
    <lineage>
        <taxon>Bacteria</taxon>
        <taxon>Pseudomonadati</taxon>
        <taxon>Spirochaetota</taxon>
        <taxon>Spirochaetia</taxon>
        <taxon>Spirochaetales</taxon>
        <taxon>Sphaerochaetaceae</taxon>
        <taxon>Sphaerochaeta</taxon>
    </lineage>
</organism>
<evidence type="ECO:0000259" key="5">
    <source>
        <dbReference type="SMART" id="SM00861"/>
    </source>
</evidence>
<dbReference type="Pfam" id="PF02779">
    <property type="entry name" value="Transket_pyr"/>
    <property type="match status" value="1"/>
</dbReference>
<dbReference type="NCBIfam" id="NF006667">
    <property type="entry name" value="PRK09212.1"/>
    <property type="match status" value="1"/>
</dbReference>
<dbReference type="InterPro" id="IPR033248">
    <property type="entry name" value="Transketolase_C"/>
</dbReference>
<dbReference type="FunFam" id="3.40.50.920:FF:000001">
    <property type="entry name" value="Pyruvate dehydrogenase E1 beta subunit"/>
    <property type="match status" value="1"/>
</dbReference>
<dbReference type="Pfam" id="PF00676">
    <property type="entry name" value="E1_dh"/>
    <property type="match status" value="1"/>
</dbReference>
<evidence type="ECO:0000256" key="3">
    <source>
        <dbReference type="ARBA" id="ARBA00023002"/>
    </source>
</evidence>
<gene>
    <name evidence="6" type="ORF">DYP60_09570</name>
</gene>